<dbReference type="InterPro" id="IPR025878">
    <property type="entry name" value="Acyl-CoA_dh-like_C_dom"/>
</dbReference>
<dbReference type="InterPro" id="IPR009100">
    <property type="entry name" value="AcylCoA_DH/oxidase_NM_dom_sf"/>
</dbReference>
<feature type="domain" description="Acyl-CoA dehydrogenase/oxidase N-terminal" evidence="13">
    <location>
        <begin position="81"/>
        <end position="159"/>
    </location>
</feature>
<dbReference type="InterPro" id="IPR009075">
    <property type="entry name" value="AcylCo_DH/oxidase_C"/>
</dbReference>
<sequence length="599" mass="65256">MPQYTPPLRDMQFVLHEMLNVEAELAKLPQHEDIDAETIDAVLEEGGKFCSEILQPLNAVGDREGCKLDADGNVTTPTGFKDAYKQYVEAGWPSLAADVDYGGQGLPHLLSSAFMEMINSSNQAWGMYPGLSHGAYTALLAFGTDAQKDLYLPKLVSGEWTGTMCLTEPHCGTDLGILKTKAEEQADGSYAVSGTKIFISAGEHDMADNIVHLVLARLPDAPEGTKGISLFVVPKFVPDADGNPGERNGVKCGSLEHKMGIHGNATAVLNFDAARGWMVGEPNKGLKAMFVMMNGARLGVGMQSLGLAEFAYQNSLAYAKDRLQGRSLTGPKNPGKPADAIIVHPDVRRMLMTQKAYVEAARAFTYWAGLAIDLSHKHPDESVRKDNDDLVSLLTPVIKGFITDNGYESTTLAMQVLGGHGYITEWGLEQCVRDARINMIYEGTNTIQALDLLGRKVLGDMGAKLMKFGKVIQELIMRQSEYEGMKEFTDPLGKLAVQVQTLTAEIGQKAMKNPDEAGAAAVPYLRIIGHLVFSFSWCFSASVAMRKLDSANDADKAFYQAKLTTARFYFAKLYPETEMLINQVKAGAAPLMELDEALF</sequence>
<dbReference type="InterPro" id="IPR013786">
    <property type="entry name" value="AcylCoA_DH/ox_N"/>
</dbReference>
<dbReference type="GO" id="GO:0050660">
    <property type="term" value="F:flavin adenine dinucleotide binding"/>
    <property type="evidence" value="ECO:0007669"/>
    <property type="project" value="InterPro"/>
</dbReference>
<dbReference type="InterPro" id="IPR006091">
    <property type="entry name" value="Acyl-CoA_Oxase/DH_mid-dom"/>
</dbReference>
<evidence type="ECO:0000259" key="12">
    <source>
        <dbReference type="Pfam" id="PF02770"/>
    </source>
</evidence>
<dbReference type="Gene3D" id="2.40.110.10">
    <property type="entry name" value="Butyryl-CoA Dehydrogenase, subunit A, domain 2"/>
    <property type="match status" value="1"/>
</dbReference>
<evidence type="ECO:0000259" key="11">
    <source>
        <dbReference type="Pfam" id="PF00441"/>
    </source>
</evidence>
<evidence type="ECO:0000256" key="4">
    <source>
        <dbReference type="ARBA" id="ARBA00022827"/>
    </source>
</evidence>
<dbReference type="InterPro" id="IPR037069">
    <property type="entry name" value="AcylCoA_DH/ox_N_sf"/>
</dbReference>
<dbReference type="OrthoDB" id="9764895at2"/>
<dbReference type="AlphaFoldDB" id="A0A363UKC4"/>
<feature type="domain" description="Acetyl-CoA dehydrogenase-like C-terminal" evidence="14">
    <location>
        <begin position="473"/>
        <end position="595"/>
    </location>
</feature>
<evidence type="ECO:0000256" key="8">
    <source>
        <dbReference type="ARBA" id="ARBA00066694"/>
    </source>
</evidence>
<dbReference type="Gene3D" id="1.20.140.10">
    <property type="entry name" value="Butyryl-CoA Dehydrogenase, subunit A, domain 3"/>
    <property type="match status" value="1"/>
</dbReference>
<dbReference type="RefSeq" id="WP_109720486.1">
    <property type="nucleotide sequence ID" value="NZ_QEQK01000008.1"/>
</dbReference>
<organism evidence="15 16">
    <name type="scientific">Abyssibacter profundi</name>
    <dbReference type="NCBI Taxonomy" id="2182787"/>
    <lineage>
        <taxon>Bacteria</taxon>
        <taxon>Pseudomonadati</taxon>
        <taxon>Pseudomonadota</taxon>
        <taxon>Gammaproteobacteria</taxon>
        <taxon>Chromatiales</taxon>
        <taxon>Oceanococcaceae</taxon>
        <taxon>Abyssibacter</taxon>
    </lineage>
</organism>
<name>A0A363UKC4_9GAMM</name>
<comment type="similarity">
    <text evidence="2 10">Belongs to the acyl-CoA dehydrogenase family.</text>
</comment>
<evidence type="ECO:0000259" key="14">
    <source>
        <dbReference type="Pfam" id="PF12806"/>
    </source>
</evidence>
<evidence type="ECO:0000313" key="16">
    <source>
        <dbReference type="Proteomes" id="UP000251800"/>
    </source>
</evidence>
<feature type="domain" description="Acyl-CoA oxidase/dehydrogenase middle" evidence="12">
    <location>
        <begin position="164"/>
        <end position="272"/>
    </location>
</feature>
<dbReference type="SUPFAM" id="SSF47203">
    <property type="entry name" value="Acyl-CoA dehydrogenase C-terminal domain-like"/>
    <property type="match status" value="1"/>
</dbReference>
<dbReference type="Proteomes" id="UP000251800">
    <property type="component" value="Unassembled WGS sequence"/>
</dbReference>
<evidence type="ECO:0000256" key="5">
    <source>
        <dbReference type="ARBA" id="ARBA00023002"/>
    </source>
</evidence>
<evidence type="ECO:0000256" key="7">
    <source>
        <dbReference type="ARBA" id="ARBA00058683"/>
    </source>
</evidence>
<dbReference type="Pfam" id="PF02770">
    <property type="entry name" value="Acyl-CoA_dh_M"/>
    <property type="match status" value="1"/>
</dbReference>
<evidence type="ECO:0000256" key="10">
    <source>
        <dbReference type="RuleBase" id="RU362125"/>
    </source>
</evidence>
<proteinExistence type="inferred from homology"/>
<dbReference type="PANTHER" id="PTHR42803">
    <property type="entry name" value="ACYL-COA DEHYDROGENASE"/>
    <property type="match status" value="1"/>
</dbReference>
<keyword evidence="16" id="KW-1185">Reference proteome</keyword>
<comment type="caution">
    <text evidence="15">The sequence shown here is derived from an EMBL/GenBank/DDBJ whole genome shotgun (WGS) entry which is preliminary data.</text>
</comment>
<keyword evidence="5 10" id="KW-0560">Oxidoreductase</keyword>
<dbReference type="Gene3D" id="1.10.540.10">
    <property type="entry name" value="Acyl-CoA dehydrogenase/oxidase, N-terminal domain"/>
    <property type="match status" value="1"/>
</dbReference>
<evidence type="ECO:0000256" key="6">
    <source>
        <dbReference type="ARBA" id="ARBA00051388"/>
    </source>
</evidence>
<dbReference type="Pfam" id="PF02771">
    <property type="entry name" value="Acyl-CoA_dh_N"/>
    <property type="match status" value="1"/>
</dbReference>
<evidence type="ECO:0000256" key="9">
    <source>
        <dbReference type="ARBA" id="ARBA00069043"/>
    </source>
</evidence>
<comment type="function">
    <text evidence="7">Involved in the assimilation of dimethylsulphoniopropionate (DMSP), an important compound in the fixation of carbon in marine phytoplankton, by mediating the conversion of 3-(methylthio)propanoyl-CoA (MMPA-CoA) to 3-(methylthio)acryloyl-CoA (MTA-CoA).</text>
</comment>
<dbReference type="InterPro" id="IPR052166">
    <property type="entry name" value="Diverse_Acyl-CoA_DH"/>
</dbReference>
<dbReference type="FunFam" id="2.40.110.10:FF:000031">
    <property type="entry name" value="Acyl-CoA dehydrogenase, putative"/>
    <property type="match status" value="1"/>
</dbReference>
<dbReference type="Pfam" id="PF12806">
    <property type="entry name" value="Acyl-CoA_dh_C"/>
    <property type="match status" value="1"/>
</dbReference>
<evidence type="ECO:0000256" key="1">
    <source>
        <dbReference type="ARBA" id="ARBA00001974"/>
    </source>
</evidence>
<keyword evidence="3 10" id="KW-0285">Flavoprotein</keyword>
<evidence type="ECO:0000313" key="15">
    <source>
        <dbReference type="EMBL" id="PWN55876.1"/>
    </source>
</evidence>
<comment type="cofactor">
    <cofactor evidence="1 10">
        <name>FAD</name>
        <dbReference type="ChEBI" id="CHEBI:57692"/>
    </cofactor>
</comment>
<dbReference type="EMBL" id="QEQK01000008">
    <property type="protein sequence ID" value="PWN55876.1"/>
    <property type="molecule type" value="Genomic_DNA"/>
</dbReference>
<comment type="catalytic activity">
    <reaction evidence="6">
        <text>3-(methylsulfanyl)propanoyl-CoA + oxidized [electron-transfer flavoprotein] + H(+) = 3-(methylsulfanyl)acryloyl-CoA + reduced [electron-transfer flavoprotein]</text>
        <dbReference type="Rhea" id="RHEA:52612"/>
        <dbReference type="Rhea" id="RHEA-COMP:10685"/>
        <dbReference type="Rhea" id="RHEA-COMP:10686"/>
        <dbReference type="ChEBI" id="CHEBI:15378"/>
        <dbReference type="ChEBI" id="CHEBI:57692"/>
        <dbReference type="ChEBI" id="CHEBI:58307"/>
        <dbReference type="ChEBI" id="CHEBI:82815"/>
        <dbReference type="ChEBI" id="CHEBI:84994"/>
        <dbReference type="EC" id="1.3.99.41"/>
    </reaction>
    <physiologicalReaction direction="left-to-right" evidence="6">
        <dbReference type="Rhea" id="RHEA:52613"/>
    </physiologicalReaction>
</comment>
<dbReference type="SUPFAM" id="SSF56645">
    <property type="entry name" value="Acyl-CoA dehydrogenase NM domain-like"/>
    <property type="match status" value="1"/>
</dbReference>
<evidence type="ECO:0000256" key="3">
    <source>
        <dbReference type="ARBA" id="ARBA00022630"/>
    </source>
</evidence>
<dbReference type="InterPro" id="IPR036250">
    <property type="entry name" value="AcylCo_DH-like_C"/>
</dbReference>
<keyword evidence="4 10" id="KW-0274">FAD</keyword>
<dbReference type="PANTHER" id="PTHR42803:SF1">
    <property type="entry name" value="BROAD-SPECIFICITY LINEAR ACYL-COA DEHYDROGENASE FADE5"/>
    <property type="match status" value="1"/>
</dbReference>
<feature type="domain" description="Acyl-CoA dehydrogenase/oxidase C-terminal" evidence="11">
    <location>
        <begin position="283"/>
        <end position="451"/>
    </location>
</feature>
<evidence type="ECO:0000256" key="2">
    <source>
        <dbReference type="ARBA" id="ARBA00009347"/>
    </source>
</evidence>
<dbReference type="InterPro" id="IPR046373">
    <property type="entry name" value="Acyl-CoA_Oxase/DH_mid-dom_sf"/>
</dbReference>
<reference evidence="15 16" key="1">
    <citation type="submission" date="2018-05" db="EMBL/GenBank/DDBJ databases">
        <title>Abyssibacter profundi OUC007T gen. nov., sp. nov, a marine bacterium isolated from seawater of the Mariana Trench.</title>
        <authorList>
            <person name="Zhou S."/>
        </authorList>
    </citation>
    <scope>NUCLEOTIDE SEQUENCE [LARGE SCALE GENOMIC DNA]</scope>
    <source>
        <strain evidence="15 16">OUC007</strain>
    </source>
</reference>
<dbReference type="Pfam" id="PF00441">
    <property type="entry name" value="Acyl-CoA_dh_1"/>
    <property type="match status" value="1"/>
</dbReference>
<dbReference type="EC" id="1.3.99.41" evidence="8"/>
<dbReference type="GO" id="GO:0016627">
    <property type="term" value="F:oxidoreductase activity, acting on the CH-CH group of donors"/>
    <property type="evidence" value="ECO:0007669"/>
    <property type="project" value="InterPro"/>
</dbReference>
<gene>
    <name evidence="15" type="ORF">DEH80_10695</name>
</gene>
<protein>
    <recommendedName>
        <fullName evidence="9">3-methylmercaptopropionyl-CoA dehydrogenase</fullName>
        <ecNumber evidence="8">1.3.99.41</ecNumber>
    </recommendedName>
</protein>
<accession>A0A363UKC4</accession>
<evidence type="ECO:0000259" key="13">
    <source>
        <dbReference type="Pfam" id="PF02771"/>
    </source>
</evidence>